<feature type="transmembrane region" description="Helical" evidence="5">
    <location>
        <begin position="266"/>
        <end position="286"/>
    </location>
</feature>
<dbReference type="PANTHER" id="PTHR23546:SF1">
    <property type="entry name" value="MEMBRANE PROTEIN"/>
    <property type="match status" value="1"/>
</dbReference>
<dbReference type="Proteomes" id="UP000186465">
    <property type="component" value="Unassembled WGS sequence"/>
</dbReference>
<evidence type="ECO:0000256" key="3">
    <source>
        <dbReference type="ARBA" id="ARBA00022989"/>
    </source>
</evidence>
<organism evidence="7 8">
    <name type="scientific">Boudabousia marimammalium</name>
    <dbReference type="NCBI Taxonomy" id="156892"/>
    <lineage>
        <taxon>Bacteria</taxon>
        <taxon>Bacillati</taxon>
        <taxon>Actinomycetota</taxon>
        <taxon>Actinomycetes</taxon>
        <taxon>Actinomycetales</taxon>
        <taxon>Actinomycetaceae</taxon>
        <taxon>Boudabousia</taxon>
    </lineage>
</organism>
<sequence length="415" mass="43045">MVSTKSQSKEWVTLPKSTQAPIVYLVVLLAFMGQMLLSPIIAPLSRELGMQEWHIGVAISLAAFMVVVASPLWGKTSQKRGVKPVLTAAMLVALLALIAVAAISFLGLRGIWVGPSMIIGFMLTRGLIYGGAIAAVTPAAQTHFVTQTETEAQRVKAVGGLGAVNGLASILGAVLGGGLAAIGGLMLPLIVTPLLMLAGLIVLVVFFKPAAQERQVEEPKSVSYFDPRAFPFLISGLMLFVGFASVATIFGFLVQDRFALSASGTAGVAAVYMALMSFALILAQAVIASQLGWNSVQLMRLGFVVTVVGLLLIMPGGSYVLLGLGAITFGMGAGLAMLGYSAGPTMEMSQSEQGSLAGLINSNNGAAYVIAPVASTALYGVSPYLSLGIGVVILGLVTVFVFVHPKFRALSARKV</sequence>
<dbReference type="InterPro" id="IPR001958">
    <property type="entry name" value="Tet-R_TetA/multi-R_MdtG-like"/>
</dbReference>
<feature type="transmembrane region" description="Helical" evidence="5">
    <location>
        <begin position="298"/>
        <end position="314"/>
    </location>
</feature>
<dbReference type="PRINTS" id="PR01035">
    <property type="entry name" value="TCRTETA"/>
</dbReference>
<feature type="transmembrane region" description="Helical" evidence="5">
    <location>
        <begin position="85"/>
        <end position="106"/>
    </location>
</feature>
<accession>A0A1Q5PT78</accession>
<keyword evidence="3 5" id="KW-1133">Transmembrane helix</keyword>
<feature type="domain" description="Major facilitator superfamily (MFS) profile" evidence="6">
    <location>
        <begin position="19"/>
        <end position="406"/>
    </location>
</feature>
<dbReference type="Pfam" id="PF07690">
    <property type="entry name" value="MFS_1"/>
    <property type="match status" value="1"/>
</dbReference>
<keyword evidence="8" id="KW-1185">Reference proteome</keyword>
<dbReference type="InterPro" id="IPR020846">
    <property type="entry name" value="MFS_dom"/>
</dbReference>
<dbReference type="InterPro" id="IPR036259">
    <property type="entry name" value="MFS_trans_sf"/>
</dbReference>
<dbReference type="STRING" id="156892.BM477_00170"/>
<evidence type="ECO:0000256" key="2">
    <source>
        <dbReference type="ARBA" id="ARBA00022692"/>
    </source>
</evidence>
<dbReference type="PROSITE" id="PS50850">
    <property type="entry name" value="MFS"/>
    <property type="match status" value="1"/>
</dbReference>
<comment type="subcellular location">
    <subcellularLocation>
        <location evidence="1">Cell membrane</location>
        <topology evidence="1">Multi-pass membrane protein</topology>
    </subcellularLocation>
</comment>
<evidence type="ECO:0000313" key="7">
    <source>
        <dbReference type="EMBL" id="OKL50662.1"/>
    </source>
</evidence>
<dbReference type="GO" id="GO:0022857">
    <property type="term" value="F:transmembrane transporter activity"/>
    <property type="evidence" value="ECO:0007669"/>
    <property type="project" value="InterPro"/>
</dbReference>
<protein>
    <submittedName>
        <fullName evidence="7">MFS transporter</fullName>
    </submittedName>
</protein>
<keyword evidence="2 5" id="KW-0812">Transmembrane</keyword>
<evidence type="ECO:0000256" key="1">
    <source>
        <dbReference type="ARBA" id="ARBA00004651"/>
    </source>
</evidence>
<dbReference type="GO" id="GO:0005886">
    <property type="term" value="C:plasma membrane"/>
    <property type="evidence" value="ECO:0007669"/>
    <property type="project" value="UniProtKB-SubCell"/>
</dbReference>
<feature type="transmembrane region" description="Helical" evidence="5">
    <location>
        <begin position="53"/>
        <end position="73"/>
    </location>
</feature>
<evidence type="ECO:0000256" key="5">
    <source>
        <dbReference type="SAM" id="Phobius"/>
    </source>
</evidence>
<dbReference type="SUPFAM" id="SSF103473">
    <property type="entry name" value="MFS general substrate transporter"/>
    <property type="match status" value="1"/>
</dbReference>
<name>A0A1Q5PT78_9ACTO</name>
<dbReference type="EMBL" id="MPDM01000001">
    <property type="protein sequence ID" value="OKL50662.1"/>
    <property type="molecule type" value="Genomic_DNA"/>
</dbReference>
<evidence type="ECO:0000259" key="6">
    <source>
        <dbReference type="PROSITE" id="PS50850"/>
    </source>
</evidence>
<dbReference type="AlphaFoldDB" id="A0A1Q5PT78"/>
<evidence type="ECO:0000256" key="4">
    <source>
        <dbReference type="ARBA" id="ARBA00023136"/>
    </source>
</evidence>
<feature type="transmembrane region" description="Helical" evidence="5">
    <location>
        <begin position="185"/>
        <end position="208"/>
    </location>
</feature>
<gene>
    <name evidence="7" type="ORF">BM477_00170</name>
</gene>
<dbReference type="Gene3D" id="1.20.1250.20">
    <property type="entry name" value="MFS general substrate transporter like domains"/>
    <property type="match status" value="1"/>
</dbReference>
<dbReference type="PANTHER" id="PTHR23546">
    <property type="entry name" value="TRANSPORT PROTEIN"/>
    <property type="match status" value="1"/>
</dbReference>
<evidence type="ECO:0000313" key="8">
    <source>
        <dbReference type="Proteomes" id="UP000186465"/>
    </source>
</evidence>
<proteinExistence type="predicted"/>
<keyword evidence="4 5" id="KW-0472">Membrane</keyword>
<feature type="transmembrane region" description="Helical" evidence="5">
    <location>
        <begin position="112"/>
        <end position="136"/>
    </location>
</feature>
<feature type="transmembrane region" description="Helical" evidence="5">
    <location>
        <begin position="157"/>
        <end position="179"/>
    </location>
</feature>
<reference evidence="8" key="1">
    <citation type="submission" date="2016-11" db="EMBL/GenBank/DDBJ databases">
        <title>Actinomyces gypaetusis sp. nov. isolated from Gypaetus barbatus in Qinghai Tibet Plateau China.</title>
        <authorList>
            <person name="Meng X."/>
        </authorList>
    </citation>
    <scope>NUCLEOTIDE SEQUENCE [LARGE SCALE GENOMIC DNA]</scope>
    <source>
        <strain evidence="8">DSM 15383</strain>
    </source>
</reference>
<dbReference type="InterPro" id="IPR011701">
    <property type="entry name" value="MFS"/>
</dbReference>
<feature type="transmembrane region" description="Helical" evidence="5">
    <location>
        <begin position="229"/>
        <end position="254"/>
    </location>
</feature>
<feature type="transmembrane region" description="Helical" evidence="5">
    <location>
        <begin position="384"/>
        <end position="403"/>
    </location>
</feature>
<comment type="caution">
    <text evidence="7">The sequence shown here is derived from an EMBL/GenBank/DDBJ whole genome shotgun (WGS) entry which is preliminary data.</text>
</comment>
<feature type="transmembrane region" description="Helical" evidence="5">
    <location>
        <begin position="21"/>
        <end position="41"/>
    </location>
</feature>